<evidence type="ECO:0000313" key="3">
    <source>
        <dbReference type="Proteomes" id="UP000233469"/>
    </source>
</evidence>
<gene>
    <name evidence="2" type="ORF">RhiirC2_784822</name>
</gene>
<proteinExistence type="predicted"/>
<dbReference type="VEuPathDB" id="FungiDB:FUN_023577"/>
<name>A0A2N1MXQ6_9GLOM</name>
<sequence>MSQKNLSKNTPQSTPQIAPANKKDDDDLADFKEKVSVANEAEVNTTANVLSASQSNPTYDHAYFRNKTLDRYPNLQIIQIQIRRFVQHLSTNITSVPYQNSQQFLFTLESSFDHLPTGNFDKIY</sequence>
<dbReference type="AlphaFoldDB" id="A0A2N1MXQ6"/>
<evidence type="ECO:0000313" key="2">
    <source>
        <dbReference type="EMBL" id="PKK66415.1"/>
    </source>
</evidence>
<evidence type="ECO:0000256" key="1">
    <source>
        <dbReference type="SAM" id="MobiDB-lite"/>
    </source>
</evidence>
<reference evidence="2 3" key="1">
    <citation type="submission" date="2016-04" db="EMBL/GenBank/DDBJ databases">
        <title>Genome analyses suggest a sexual origin of heterokaryosis in a supposedly ancient asexual fungus.</title>
        <authorList>
            <person name="Ropars J."/>
            <person name="Sedzielewska K."/>
            <person name="Noel J."/>
            <person name="Charron P."/>
            <person name="Farinelli L."/>
            <person name="Marton T."/>
            <person name="Kruger M."/>
            <person name="Pelin A."/>
            <person name="Brachmann A."/>
            <person name="Corradi N."/>
        </authorList>
    </citation>
    <scope>NUCLEOTIDE SEQUENCE [LARGE SCALE GENOMIC DNA]</scope>
    <source>
        <strain evidence="2 3">C2</strain>
    </source>
</reference>
<feature type="compositionally biased region" description="Polar residues" evidence="1">
    <location>
        <begin position="1"/>
        <end position="16"/>
    </location>
</feature>
<accession>A0A2N1MXQ6</accession>
<dbReference type="Proteomes" id="UP000233469">
    <property type="component" value="Unassembled WGS sequence"/>
</dbReference>
<reference evidence="2 3" key="2">
    <citation type="submission" date="2017-10" db="EMBL/GenBank/DDBJ databases">
        <title>Extensive intraspecific genome diversity in a model arbuscular mycorrhizal fungus.</title>
        <authorList>
            <person name="Chen E.C.H."/>
            <person name="Morin E."/>
            <person name="Baudet D."/>
            <person name="Noel J."/>
            <person name="Ndikumana S."/>
            <person name="Charron P."/>
            <person name="St-Onge C."/>
            <person name="Giorgi J."/>
            <person name="Grigoriev I.V."/>
            <person name="Roux C."/>
            <person name="Martin F.M."/>
            <person name="Corradi N."/>
        </authorList>
    </citation>
    <scope>NUCLEOTIDE SEQUENCE [LARGE SCALE GENOMIC DNA]</scope>
    <source>
        <strain evidence="2 3">C2</strain>
    </source>
</reference>
<organism evidence="2 3">
    <name type="scientific">Rhizophagus irregularis</name>
    <dbReference type="NCBI Taxonomy" id="588596"/>
    <lineage>
        <taxon>Eukaryota</taxon>
        <taxon>Fungi</taxon>
        <taxon>Fungi incertae sedis</taxon>
        <taxon>Mucoromycota</taxon>
        <taxon>Glomeromycotina</taxon>
        <taxon>Glomeromycetes</taxon>
        <taxon>Glomerales</taxon>
        <taxon>Glomeraceae</taxon>
        <taxon>Rhizophagus</taxon>
    </lineage>
</organism>
<feature type="compositionally biased region" description="Basic and acidic residues" evidence="1">
    <location>
        <begin position="21"/>
        <end position="33"/>
    </location>
</feature>
<dbReference type="EMBL" id="LLXL01001096">
    <property type="protein sequence ID" value="PKK66415.1"/>
    <property type="molecule type" value="Genomic_DNA"/>
</dbReference>
<feature type="region of interest" description="Disordered" evidence="1">
    <location>
        <begin position="1"/>
        <end position="33"/>
    </location>
</feature>
<comment type="caution">
    <text evidence="2">The sequence shown here is derived from an EMBL/GenBank/DDBJ whole genome shotgun (WGS) entry which is preliminary data.</text>
</comment>
<protein>
    <submittedName>
        <fullName evidence="2">Uncharacterized protein</fullName>
    </submittedName>
</protein>